<dbReference type="AlphaFoldDB" id="A0ABD2P0H0"/>
<organism evidence="1 2">
    <name type="scientific">Cryptolaemus montrouzieri</name>
    <dbReference type="NCBI Taxonomy" id="559131"/>
    <lineage>
        <taxon>Eukaryota</taxon>
        <taxon>Metazoa</taxon>
        <taxon>Ecdysozoa</taxon>
        <taxon>Arthropoda</taxon>
        <taxon>Hexapoda</taxon>
        <taxon>Insecta</taxon>
        <taxon>Pterygota</taxon>
        <taxon>Neoptera</taxon>
        <taxon>Endopterygota</taxon>
        <taxon>Coleoptera</taxon>
        <taxon>Polyphaga</taxon>
        <taxon>Cucujiformia</taxon>
        <taxon>Coccinelloidea</taxon>
        <taxon>Coccinellidae</taxon>
        <taxon>Scymninae</taxon>
        <taxon>Scymnini</taxon>
        <taxon>Cryptolaemus</taxon>
    </lineage>
</organism>
<proteinExistence type="predicted"/>
<protein>
    <submittedName>
        <fullName evidence="1">Uncharacterized protein</fullName>
    </submittedName>
</protein>
<evidence type="ECO:0000313" key="1">
    <source>
        <dbReference type="EMBL" id="KAL3284348.1"/>
    </source>
</evidence>
<name>A0ABD2P0H0_9CUCU</name>
<gene>
    <name evidence="1" type="ORF">HHI36_018512</name>
</gene>
<dbReference type="EMBL" id="JABFTP020000165">
    <property type="protein sequence ID" value="KAL3284348.1"/>
    <property type="molecule type" value="Genomic_DNA"/>
</dbReference>
<sequence>MYKINGCHNESSGCPTVSSKEQLIAQILGIVSDRGFYLTKVAIRGVIEKYVTKQERVARVVPQWKIVHEVLILFLV</sequence>
<reference evidence="1 2" key="1">
    <citation type="journal article" date="2021" name="BMC Biol.">
        <title>Horizontally acquired antibacterial genes associated with adaptive radiation of ladybird beetles.</title>
        <authorList>
            <person name="Li H.S."/>
            <person name="Tang X.F."/>
            <person name="Huang Y.H."/>
            <person name="Xu Z.Y."/>
            <person name="Chen M.L."/>
            <person name="Du X.Y."/>
            <person name="Qiu B.Y."/>
            <person name="Chen P.T."/>
            <person name="Zhang W."/>
            <person name="Slipinski A."/>
            <person name="Escalona H.E."/>
            <person name="Waterhouse R.M."/>
            <person name="Zwick A."/>
            <person name="Pang H."/>
        </authorList>
    </citation>
    <scope>NUCLEOTIDE SEQUENCE [LARGE SCALE GENOMIC DNA]</scope>
    <source>
        <strain evidence="1">SYSU2018</strain>
    </source>
</reference>
<feature type="non-terminal residue" evidence="1">
    <location>
        <position position="76"/>
    </location>
</feature>
<keyword evidence="2" id="KW-1185">Reference proteome</keyword>
<dbReference type="Proteomes" id="UP001516400">
    <property type="component" value="Unassembled WGS sequence"/>
</dbReference>
<comment type="caution">
    <text evidence="1">The sequence shown here is derived from an EMBL/GenBank/DDBJ whole genome shotgun (WGS) entry which is preliminary data.</text>
</comment>
<accession>A0ABD2P0H0</accession>
<evidence type="ECO:0000313" key="2">
    <source>
        <dbReference type="Proteomes" id="UP001516400"/>
    </source>
</evidence>